<dbReference type="KEGG" id="ruj:E5Z56_08280"/>
<evidence type="ECO:0000256" key="10">
    <source>
        <dbReference type="ARBA" id="ARBA00022989"/>
    </source>
</evidence>
<dbReference type="EC" id="3.6.1.27" evidence="3 17"/>
<dbReference type="GO" id="GO:0046677">
    <property type="term" value="P:response to antibiotic"/>
    <property type="evidence" value="ECO:0007669"/>
    <property type="project" value="UniProtKB-UniRule"/>
</dbReference>
<dbReference type="GO" id="GO:0009252">
    <property type="term" value="P:peptidoglycan biosynthetic process"/>
    <property type="evidence" value="ECO:0007669"/>
    <property type="project" value="UniProtKB-KW"/>
</dbReference>
<organism evidence="18 19">
    <name type="scientific">Ruminococcus bovis</name>
    <dbReference type="NCBI Taxonomy" id="2564099"/>
    <lineage>
        <taxon>Bacteria</taxon>
        <taxon>Bacillati</taxon>
        <taxon>Bacillota</taxon>
        <taxon>Clostridia</taxon>
        <taxon>Eubacteriales</taxon>
        <taxon>Oscillospiraceae</taxon>
        <taxon>Ruminococcus</taxon>
    </lineage>
</organism>
<keyword evidence="8 17" id="KW-0133">Cell shape</keyword>
<keyword evidence="6 17" id="KW-0812">Transmembrane</keyword>
<keyword evidence="12 17" id="KW-0046">Antibiotic resistance</keyword>
<dbReference type="GO" id="GO:0071555">
    <property type="term" value="P:cell wall organization"/>
    <property type="evidence" value="ECO:0007669"/>
    <property type="project" value="UniProtKB-KW"/>
</dbReference>
<keyword evidence="7 17" id="KW-0378">Hydrolase</keyword>
<comment type="miscellaneous">
    <text evidence="17">Bacitracin is thought to be involved in the inhibition of peptidoglycan synthesis by sequestering undecaprenyl diphosphate, thereby reducing the pool of lipid carrier available.</text>
</comment>
<evidence type="ECO:0000256" key="5">
    <source>
        <dbReference type="ARBA" id="ARBA00022475"/>
    </source>
</evidence>
<evidence type="ECO:0000256" key="14">
    <source>
        <dbReference type="ARBA" id="ARBA00032707"/>
    </source>
</evidence>
<evidence type="ECO:0000256" key="6">
    <source>
        <dbReference type="ARBA" id="ARBA00022692"/>
    </source>
</evidence>
<keyword evidence="5 17" id="KW-1003">Cell membrane</keyword>
<proteinExistence type="inferred from homology"/>
<evidence type="ECO:0000256" key="2">
    <source>
        <dbReference type="ARBA" id="ARBA00010621"/>
    </source>
</evidence>
<evidence type="ECO:0000256" key="3">
    <source>
        <dbReference type="ARBA" id="ARBA00012374"/>
    </source>
</evidence>
<dbReference type="GO" id="GO:0005886">
    <property type="term" value="C:plasma membrane"/>
    <property type="evidence" value="ECO:0007669"/>
    <property type="project" value="UniProtKB-SubCell"/>
</dbReference>
<dbReference type="GO" id="GO:0050380">
    <property type="term" value="F:undecaprenyl-diphosphatase activity"/>
    <property type="evidence" value="ECO:0007669"/>
    <property type="project" value="UniProtKB-UniRule"/>
</dbReference>
<dbReference type="PANTHER" id="PTHR30622">
    <property type="entry name" value="UNDECAPRENYL-DIPHOSPHATASE"/>
    <property type="match status" value="1"/>
</dbReference>
<evidence type="ECO:0000256" key="7">
    <source>
        <dbReference type="ARBA" id="ARBA00022801"/>
    </source>
</evidence>
<keyword evidence="10 17" id="KW-1133">Transmembrane helix</keyword>
<feature type="transmembrane region" description="Helical" evidence="17">
    <location>
        <begin position="94"/>
        <end position="112"/>
    </location>
</feature>
<reference evidence="18 19" key="1">
    <citation type="submission" date="2019-04" db="EMBL/GenBank/DDBJ databases">
        <authorList>
            <person name="Embree M."/>
            <person name="Gaffney J.R."/>
        </authorList>
    </citation>
    <scope>NUCLEOTIDE SEQUENCE [LARGE SCALE GENOMIC DNA]</scope>
    <source>
        <strain evidence="18 19">JE7A12</strain>
    </source>
</reference>
<comment type="catalytic activity">
    <reaction evidence="16 17">
        <text>di-trans,octa-cis-undecaprenyl diphosphate + H2O = di-trans,octa-cis-undecaprenyl phosphate + phosphate + H(+)</text>
        <dbReference type="Rhea" id="RHEA:28094"/>
        <dbReference type="ChEBI" id="CHEBI:15377"/>
        <dbReference type="ChEBI" id="CHEBI:15378"/>
        <dbReference type="ChEBI" id="CHEBI:43474"/>
        <dbReference type="ChEBI" id="CHEBI:58405"/>
        <dbReference type="ChEBI" id="CHEBI:60392"/>
        <dbReference type="EC" id="3.6.1.27"/>
    </reaction>
</comment>
<keyword evidence="9 17" id="KW-0573">Peptidoglycan synthesis</keyword>
<comment type="similarity">
    <text evidence="2 17">Belongs to the UppP family.</text>
</comment>
<gene>
    <name evidence="17" type="primary">uppP</name>
    <name evidence="18" type="ORF">E5Z56_08280</name>
</gene>
<evidence type="ECO:0000313" key="18">
    <source>
        <dbReference type="EMBL" id="QCT07354.1"/>
    </source>
</evidence>
<dbReference type="EMBL" id="CP039381">
    <property type="protein sequence ID" value="QCT07354.1"/>
    <property type="molecule type" value="Genomic_DNA"/>
</dbReference>
<evidence type="ECO:0000256" key="11">
    <source>
        <dbReference type="ARBA" id="ARBA00023136"/>
    </source>
</evidence>
<keyword evidence="19" id="KW-1185">Reference proteome</keyword>
<dbReference type="Proteomes" id="UP000301475">
    <property type="component" value="Chromosome"/>
</dbReference>
<evidence type="ECO:0000256" key="13">
    <source>
        <dbReference type="ARBA" id="ARBA00023316"/>
    </source>
</evidence>
<evidence type="ECO:0000256" key="9">
    <source>
        <dbReference type="ARBA" id="ARBA00022984"/>
    </source>
</evidence>
<evidence type="ECO:0000256" key="17">
    <source>
        <dbReference type="HAMAP-Rule" id="MF_01006"/>
    </source>
</evidence>
<feature type="transmembrane region" description="Helical" evidence="17">
    <location>
        <begin position="254"/>
        <end position="276"/>
    </location>
</feature>
<dbReference type="OrthoDB" id="9808289at2"/>
<evidence type="ECO:0000313" key="19">
    <source>
        <dbReference type="Proteomes" id="UP000301475"/>
    </source>
</evidence>
<feature type="transmembrane region" description="Helical" evidence="17">
    <location>
        <begin position="42"/>
        <end position="61"/>
    </location>
</feature>
<evidence type="ECO:0000256" key="12">
    <source>
        <dbReference type="ARBA" id="ARBA00023251"/>
    </source>
</evidence>
<feature type="transmembrane region" description="Helical" evidence="17">
    <location>
        <begin position="216"/>
        <end position="234"/>
    </location>
</feature>
<evidence type="ECO:0000256" key="4">
    <source>
        <dbReference type="ARBA" id="ARBA00021581"/>
    </source>
</evidence>
<evidence type="ECO:0000256" key="1">
    <source>
        <dbReference type="ARBA" id="ARBA00004651"/>
    </source>
</evidence>
<comment type="subcellular location">
    <subcellularLocation>
        <location evidence="1 17">Cell membrane</location>
        <topology evidence="1 17">Multi-pass membrane protein</topology>
    </subcellularLocation>
</comment>
<evidence type="ECO:0000256" key="15">
    <source>
        <dbReference type="ARBA" id="ARBA00032932"/>
    </source>
</evidence>
<dbReference type="PANTHER" id="PTHR30622:SF2">
    <property type="entry name" value="UNDECAPRENYL-DIPHOSPHATASE"/>
    <property type="match status" value="1"/>
</dbReference>
<comment type="function">
    <text evidence="17">Catalyzes the dephosphorylation of undecaprenyl diphosphate (UPP). Confers resistance to bacitracin.</text>
</comment>
<dbReference type="GO" id="GO:0008360">
    <property type="term" value="P:regulation of cell shape"/>
    <property type="evidence" value="ECO:0007669"/>
    <property type="project" value="UniProtKB-KW"/>
</dbReference>
<sequence length="316" mass="35042">MDYIYSIVMGIVQGLTEFLPVSSSGHLTLVQHIFGVDGESNFFFNIMLHVGTLFAVCVFYYKLLWSLIKSFFGLIKKIFTGKFSWKNRTDDENMIFMLIIGLLPLFLLFVPVPGTDMVFKDVSEMFSGNKYLIYVASFLVITSILLWIGIACNKRTCTHAIHSRKDLENEDGRKNYNVLDAICVGVMQVFATLPGISRSGSTLAVGEMRGINKQKAIDYTFILGIPTILASAVFELKDALGSNVSPTAELGVAPLIIGMVVSAVVGYLAILIFKWFLKTDKMYIFAIYTAVIGIVGIIIALIEMNCGFNIFSHTPL</sequence>
<dbReference type="RefSeq" id="WP_138157384.1">
    <property type="nucleotide sequence ID" value="NZ_CP039381.1"/>
</dbReference>
<evidence type="ECO:0000256" key="8">
    <source>
        <dbReference type="ARBA" id="ARBA00022960"/>
    </source>
</evidence>
<protein>
    <recommendedName>
        <fullName evidence="4 17">Undecaprenyl-diphosphatase</fullName>
        <ecNumber evidence="3 17">3.6.1.27</ecNumber>
    </recommendedName>
    <alternativeName>
        <fullName evidence="15 17">Bacitracin resistance protein</fullName>
    </alternativeName>
    <alternativeName>
        <fullName evidence="14 17">Undecaprenyl pyrophosphate phosphatase</fullName>
    </alternativeName>
</protein>
<dbReference type="HAMAP" id="MF_01006">
    <property type="entry name" value="Undec_diphosphatase"/>
    <property type="match status" value="1"/>
</dbReference>
<feature type="transmembrane region" description="Helical" evidence="17">
    <location>
        <begin position="283"/>
        <end position="302"/>
    </location>
</feature>
<keyword evidence="13 17" id="KW-0961">Cell wall biogenesis/degradation</keyword>
<accession>A0A4P8XXX0</accession>
<evidence type="ECO:0000256" key="16">
    <source>
        <dbReference type="ARBA" id="ARBA00047594"/>
    </source>
</evidence>
<feature type="transmembrane region" description="Helical" evidence="17">
    <location>
        <begin position="132"/>
        <end position="152"/>
    </location>
</feature>
<dbReference type="AlphaFoldDB" id="A0A4P8XXX0"/>
<dbReference type="Pfam" id="PF02673">
    <property type="entry name" value="BacA"/>
    <property type="match status" value="1"/>
</dbReference>
<name>A0A4P8XXX0_9FIRM</name>
<keyword evidence="11 17" id="KW-0472">Membrane</keyword>
<dbReference type="InterPro" id="IPR003824">
    <property type="entry name" value="UppP"/>
</dbReference>